<protein>
    <submittedName>
        <fullName evidence="1">Uncharacterized protein</fullName>
    </submittedName>
</protein>
<organism evidence="1">
    <name type="scientific">Zea mays</name>
    <name type="common">Maize</name>
    <dbReference type="NCBI Taxonomy" id="4577"/>
    <lineage>
        <taxon>Eukaryota</taxon>
        <taxon>Viridiplantae</taxon>
        <taxon>Streptophyta</taxon>
        <taxon>Embryophyta</taxon>
        <taxon>Tracheophyta</taxon>
        <taxon>Spermatophyta</taxon>
        <taxon>Magnoliopsida</taxon>
        <taxon>Liliopsida</taxon>
        <taxon>Poales</taxon>
        <taxon>Poaceae</taxon>
        <taxon>PACMAD clade</taxon>
        <taxon>Panicoideae</taxon>
        <taxon>Andropogonodae</taxon>
        <taxon>Andropogoneae</taxon>
        <taxon>Tripsacinae</taxon>
        <taxon>Zea</taxon>
    </lineage>
</organism>
<evidence type="ECO:0000313" key="1">
    <source>
        <dbReference type="EMBL" id="AQK79313.1"/>
    </source>
</evidence>
<proteinExistence type="predicted"/>
<name>A0A1D6LHG5_MAIZE</name>
<dbReference type="AlphaFoldDB" id="A0A1D6LHG5"/>
<dbReference type="InParanoid" id="A0A1D6LHG5"/>
<sequence>MSMIGRDVAATVKKWRLRDDISNHGHLVSCFISQHTQCISLCPSFFGFADDCIFVYEGLSIPVLFSYA</sequence>
<gene>
    <name evidence="1" type="ORF">ZEAMMB73_Zm00001d035581</name>
</gene>
<reference evidence="1" key="1">
    <citation type="submission" date="2015-12" db="EMBL/GenBank/DDBJ databases">
        <title>Update maize B73 reference genome by single molecule sequencing technologies.</title>
        <authorList>
            <consortium name="Maize Genome Sequencing Project"/>
            <person name="Ware D."/>
        </authorList>
    </citation>
    <scope>NUCLEOTIDE SEQUENCE</scope>
    <source>
        <tissue evidence="1">Seedling</tissue>
    </source>
</reference>
<accession>A0A1D6LHG5</accession>
<dbReference type="EMBL" id="CM000782">
    <property type="protein sequence ID" value="AQK79313.1"/>
    <property type="molecule type" value="Genomic_DNA"/>
</dbReference>
<feature type="non-terminal residue" evidence="1">
    <location>
        <position position="68"/>
    </location>
</feature>